<dbReference type="EMBL" id="BMLW01000007">
    <property type="protein sequence ID" value="GGP12024.1"/>
    <property type="molecule type" value="Genomic_DNA"/>
</dbReference>
<name>A0ABQ2NW30_9BACI</name>
<dbReference type="SUPFAM" id="SSF110296">
    <property type="entry name" value="Oligoxyloglucan reducing end-specific cellobiohydrolase"/>
    <property type="match status" value="1"/>
</dbReference>
<keyword evidence="1" id="KW-0472">Membrane</keyword>
<proteinExistence type="predicted"/>
<dbReference type="Gene3D" id="2.120.10.10">
    <property type="match status" value="1"/>
</dbReference>
<feature type="transmembrane region" description="Helical" evidence="1">
    <location>
        <begin position="6"/>
        <end position="24"/>
    </location>
</feature>
<sequence>MKPLLLGISVLMITILTITSFIVYQKPAFFMTSPFEIDITESTADAEEEVQEELQPVDYNEPISYSLQNNKLHITYDSGEDWSEVPIETGQLFSGDYNGPEQVLIDNSYVLTEDRAAFLHADTADLEQQRVMLTYSTDKGETWEESEIIHPFPGLRFRKIDFLDDQLGYVIISGSRTMSQEYSTAFLTEDGGETWQQTNSPEETRLIADGGFVDESTGFLSFGTISPEEPTLYVTENKGDSWQQAEFDMPEEYERVFLIAETPVKDGDQLIVLLDQGPNGDYAGGLVKGEFISDDNGETWSFSKEVEPDETE</sequence>
<gene>
    <name evidence="2" type="ORF">GCM10011346_26370</name>
</gene>
<dbReference type="Proteomes" id="UP000641206">
    <property type="component" value="Unassembled WGS sequence"/>
</dbReference>
<dbReference type="RefSeq" id="WP_188734831.1">
    <property type="nucleotide sequence ID" value="NZ_BMLW01000007.1"/>
</dbReference>
<evidence type="ECO:0000256" key="1">
    <source>
        <dbReference type="SAM" id="Phobius"/>
    </source>
</evidence>
<keyword evidence="1" id="KW-0812">Transmembrane</keyword>
<accession>A0ABQ2NW30</accession>
<keyword evidence="3" id="KW-1185">Reference proteome</keyword>
<protein>
    <submittedName>
        <fullName evidence="2">Uncharacterized protein</fullName>
    </submittedName>
</protein>
<dbReference type="Pfam" id="PF02012">
    <property type="entry name" value="BNR"/>
    <property type="match status" value="1"/>
</dbReference>
<reference evidence="3" key="1">
    <citation type="journal article" date="2019" name="Int. J. Syst. Evol. Microbiol.">
        <title>The Global Catalogue of Microorganisms (GCM) 10K type strain sequencing project: providing services to taxonomists for standard genome sequencing and annotation.</title>
        <authorList>
            <consortium name="The Broad Institute Genomics Platform"/>
            <consortium name="The Broad Institute Genome Sequencing Center for Infectious Disease"/>
            <person name="Wu L."/>
            <person name="Ma J."/>
        </authorList>
    </citation>
    <scope>NUCLEOTIDE SEQUENCE [LARGE SCALE GENOMIC DNA]</scope>
    <source>
        <strain evidence="3">CGMCC 1.7693</strain>
    </source>
</reference>
<evidence type="ECO:0000313" key="3">
    <source>
        <dbReference type="Proteomes" id="UP000641206"/>
    </source>
</evidence>
<evidence type="ECO:0000313" key="2">
    <source>
        <dbReference type="EMBL" id="GGP12024.1"/>
    </source>
</evidence>
<comment type="caution">
    <text evidence="2">The sequence shown here is derived from an EMBL/GenBank/DDBJ whole genome shotgun (WGS) entry which is preliminary data.</text>
</comment>
<dbReference type="CDD" id="cd15482">
    <property type="entry name" value="Sialidase_non-viral"/>
    <property type="match status" value="1"/>
</dbReference>
<keyword evidence="1" id="KW-1133">Transmembrane helix</keyword>
<organism evidence="2 3">
    <name type="scientific">Oceanobacillus neutriphilus</name>
    <dbReference type="NCBI Taxonomy" id="531815"/>
    <lineage>
        <taxon>Bacteria</taxon>
        <taxon>Bacillati</taxon>
        <taxon>Bacillota</taxon>
        <taxon>Bacilli</taxon>
        <taxon>Bacillales</taxon>
        <taxon>Bacillaceae</taxon>
        <taxon>Oceanobacillus</taxon>
    </lineage>
</organism>
<dbReference type="InterPro" id="IPR002860">
    <property type="entry name" value="BNR_rpt"/>
</dbReference>